<organism evidence="6 7">
    <name type="scientific">Amycolatopsis rubida</name>
    <dbReference type="NCBI Taxonomy" id="112413"/>
    <lineage>
        <taxon>Bacteria</taxon>
        <taxon>Bacillati</taxon>
        <taxon>Actinomycetota</taxon>
        <taxon>Actinomycetes</taxon>
        <taxon>Pseudonocardiales</taxon>
        <taxon>Pseudonocardiaceae</taxon>
        <taxon>Amycolatopsis</taxon>
    </lineage>
</organism>
<dbReference type="InterPro" id="IPR009050">
    <property type="entry name" value="Globin-like_sf"/>
</dbReference>
<proteinExistence type="predicted"/>
<evidence type="ECO:0000256" key="5">
    <source>
        <dbReference type="PIRSR" id="PIRSR601486-1"/>
    </source>
</evidence>
<keyword evidence="3 5" id="KW-0479">Metal-binding</keyword>
<dbReference type="STRING" id="112413.SAMN05421854_105252"/>
<accession>A0A1I5QBM0</accession>
<evidence type="ECO:0000256" key="3">
    <source>
        <dbReference type="ARBA" id="ARBA00022723"/>
    </source>
</evidence>
<keyword evidence="1" id="KW-0813">Transport</keyword>
<dbReference type="GO" id="GO:0046872">
    <property type="term" value="F:metal ion binding"/>
    <property type="evidence" value="ECO:0007669"/>
    <property type="project" value="UniProtKB-KW"/>
</dbReference>
<evidence type="ECO:0000256" key="4">
    <source>
        <dbReference type="ARBA" id="ARBA00023004"/>
    </source>
</evidence>
<protein>
    <submittedName>
        <fullName evidence="6">Hemoglobin</fullName>
    </submittedName>
</protein>
<evidence type="ECO:0000313" key="6">
    <source>
        <dbReference type="EMBL" id="SFP43370.1"/>
    </source>
</evidence>
<dbReference type="GO" id="GO:0019825">
    <property type="term" value="F:oxygen binding"/>
    <property type="evidence" value="ECO:0007669"/>
    <property type="project" value="InterPro"/>
</dbReference>
<keyword evidence="4 5" id="KW-0408">Iron</keyword>
<dbReference type="EMBL" id="FOWC01000005">
    <property type="protein sequence ID" value="SFP43370.1"/>
    <property type="molecule type" value="Genomic_DNA"/>
</dbReference>
<dbReference type="Gene3D" id="1.10.490.10">
    <property type="entry name" value="Globins"/>
    <property type="match status" value="1"/>
</dbReference>
<dbReference type="Pfam" id="PF01152">
    <property type="entry name" value="Bac_globin"/>
    <property type="match status" value="1"/>
</dbReference>
<sequence>MEFFAAALGGPHEHRGRTMKEVHRGRGIERRHFDLVAKYLIEALLAAGVPQPAVDAIVGAVAPLADDVVAPA</sequence>
<keyword evidence="2 5" id="KW-0349">Heme</keyword>
<gene>
    <name evidence="6" type="ORF">SAMN05421854_105252</name>
</gene>
<evidence type="ECO:0000256" key="1">
    <source>
        <dbReference type="ARBA" id="ARBA00022448"/>
    </source>
</evidence>
<dbReference type="CDD" id="cd00454">
    <property type="entry name" value="TrHb1_N"/>
    <property type="match status" value="1"/>
</dbReference>
<evidence type="ECO:0000313" key="7">
    <source>
        <dbReference type="Proteomes" id="UP000199137"/>
    </source>
</evidence>
<evidence type="ECO:0000256" key="2">
    <source>
        <dbReference type="ARBA" id="ARBA00022617"/>
    </source>
</evidence>
<dbReference type="SUPFAM" id="SSF46458">
    <property type="entry name" value="Globin-like"/>
    <property type="match status" value="1"/>
</dbReference>
<dbReference type="GO" id="GO:0020037">
    <property type="term" value="F:heme binding"/>
    <property type="evidence" value="ECO:0007669"/>
    <property type="project" value="InterPro"/>
</dbReference>
<feature type="binding site" description="distal binding residue" evidence="5">
    <location>
        <position position="23"/>
    </location>
    <ligand>
        <name>heme</name>
        <dbReference type="ChEBI" id="CHEBI:30413"/>
    </ligand>
    <ligandPart>
        <name>Fe</name>
        <dbReference type="ChEBI" id="CHEBI:18248"/>
    </ligandPart>
</feature>
<name>A0A1I5QBM0_9PSEU</name>
<reference evidence="6 7" key="1">
    <citation type="submission" date="2016-10" db="EMBL/GenBank/DDBJ databases">
        <authorList>
            <person name="de Groot N.N."/>
        </authorList>
    </citation>
    <scope>NUCLEOTIDE SEQUENCE [LARGE SCALE GENOMIC DNA]</scope>
    <source>
        <strain evidence="6 7">DSM 44637</strain>
    </source>
</reference>
<dbReference type="InterPro" id="IPR012292">
    <property type="entry name" value="Globin/Proto"/>
</dbReference>
<dbReference type="Proteomes" id="UP000199137">
    <property type="component" value="Unassembled WGS sequence"/>
</dbReference>
<dbReference type="AlphaFoldDB" id="A0A1I5QBM0"/>
<dbReference type="InterPro" id="IPR001486">
    <property type="entry name" value="Hemoglobin_trunc"/>
</dbReference>